<dbReference type="RefSeq" id="WP_305102769.1">
    <property type="nucleotide sequence ID" value="NZ_JAUTWS010000004.1"/>
</dbReference>
<dbReference type="SUPFAM" id="SSF47413">
    <property type="entry name" value="lambda repressor-like DNA-binding domains"/>
    <property type="match status" value="1"/>
</dbReference>
<dbReference type="Proteomes" id="UP001243009">
    <property type="component" value="Unassembled WGS sequence"/>
</dbReference>
<proteinExistence type="predicted"/>
<name>A0ABT9DVJ8_9PROT</name>
<dbReference type="CDD" id="cd00093">
    <property type="entry name" value="HTH_XRE"/>
    <property type="match status" value="1"/>
</dbReference>
<evidence type="ECO:0000313" key="3">
    <source>
        <dbReference type="Proteomes" id="UP001243009"/>
    </source>
</evidence>
<dbReference type="InterPro" id="IPR001387">
    <property type="entry name" value="Cro/C1-type_HTH"/>
</dbReference>
<dbReference type="EMBL" id="JAUTWS010000004">
    <property type="protein sequence ID" value="MDO9707908.1"/>
    <property type="molecule type" value="Genomic_DNA"/>
</dbReference>
<dbReference type="Pfam" id="PF13560">
    <property type="entry name" value="HTH_31"/>
    <property type="match status" value="1"/>
</dbReference>
<dbReference type="SMART" id="SM00530">
    <property type="entry name" value="HTH_XRE"/>
    <property type="match status" value="1"/>
</dbReference>
<protein>
    <submittedName>
        <fullName evidence="2">Helix-turn-helix transcriptional regulator</fullName>
    </submittedName>
</protein>
<gene>
    <name evidence="2" type="ORF">Q7A36_06105</name>
</gene>
<evidence type="ECO:0000313" key="2">
    <source>
        <dbReference type="EMBL" id="MDO9707908.1"/>
    </source>
</evidence>
<dbReference type="InterPro" id="IPR010982">
    <property type="entry name" value="Lambda_DNA-bd_dom_sf"/>
</dbReference>
<dbReference type="Gene3D" id="1.10.260.40">
    <property type="entry name" value="lambda repressor-like DNA-binding domains"/>
    <property type="match status" value="1"/>
</dbReference>
<evidence type="ECO:0000259" key="1">
    <source>
        <dbReference type="PROSITE" id="PS50943"/>
    </source>
</evidence>
<comment type="caution">
    <text evidence="2">The sequence shown here is derived from an EMBL/GenBank/DDBJ whole genome shotgun (WGS) entry which is preliminary data.</text>
</comment>
<reference evidence="2 3" key="1">
    <citation type="submission" date="2023-08" db="EMBL/GenBank/DDBJ databases">
        <title>The draft genome sequence of Paracraurococcus sp. LOR1-02.</title>
        <authorList>
            <person name="Kingkaew E."/>
            <person name="Tanasupawat S."/>
        </authorList>
    </citation>
    <scope>NUCLEOTIDE SEQUENCE [LARGE SCALE GENOMIC DNA]</scope>
    <source>
        <strain evidence="2 3">LOR1-02</strain>
    </source>
</reference>
<feature type="domain" description="HTH cro/C1-type" evidence="1">
    <location>
        <begin position="10"/>
        <end position="63"/>
    </location>
</feature>
<keyword evidence="3" id="KW-1185">Reference proteome</keyword>
<organism evidence="2 3">
    <name type="scientific">Paracraurococcus lichenis</name>
    <dbReference type="NCBI Taxonomy" id="3064888"/>
    <lineage>
        <taxon>Bacteria</taxon>
        <taxon>Pseudomonadati</taxon>
        <taxon>Pseudomonadota</taxon>
        <taxon>Alphaproteobacteria</taxon>
        <taxon>Acetobacterales</taxon>
        <taxon>Roseomonadaceae</taxon>
        <taxon>Paracraurococcus</taxon>
    </lineage>
</organism>
<sequence>MRFADIGQQLRAYRLESGLRAEEIAARLGVSRAALYRYEKGEVIKLDTIRRLAELLKISPLSLLGIGIDYFSRPLAFLERLRQIEEEADQVLLFGGAVCFPVAGEAYEAALTEAWTEAAESAADLIQGRSQAEQALSTLAARRKLYQQRRPSIIAILSEGALRQLLQDGVAPSLTVSERARARCRAAAAAEVENLANLMESVPIGLQIGLKEGPEPTGSFMVLRGRERAHVVTSPFPPDSGAAVGAGVATITAAEEAVGLHQRVAEAAWRDALKGSAAATRVRALVRSIRPAEAAA</sequence>
<accession>A0ABT9DVJ8</accession>
<dbReference type="PROSITE" id="PS50943">
    <property type="entry name" value="HTH_CROC1"/>
    <property type="match status" value="1"/>
</dbReference>